<name>A0A3P7D4D1_SCHSO</name>
<dbReference type="GO" id="GO:1990130">
    <property type="term" value="C:GATOR1 complex"/>
    <property type="evidence" value="ECO:0007669"/>
    <property type="project" value="TreeGrafter"/>
</dbReference>
<dbReference type="GO" id="GO:0005765">
    <property type="term" value="C:lysosomal membrane"/>
    <property type="evidence" value="ECO:0007669"/>
    <property type="project" value="TreeGrafter"/>
</dbReference>
<dbReference type="GO" id="GO:1904262">
    <property type="term" value="P:negative regulation of TORC1 signaling"/>
    <property type="evidence" value="ECO:0007669"/>
    <property type="project" value="TreeGrafter"/>
</dbReference>
<dbReference type="Proteomes" id="UP000275846">
    <property type="component" value="Unassembled WGS sequence"/>
</dbReference>
<evidence type="ECO:0000313" key="2">
    <source>
        <dbReference type="EMBL" id="VDL98873.1"/>
    </source>
</evidence>
<gene>
    <name evidence="2" type="ORF">SSLN_LOCUS12488</name>
</gene>
<keyword evidence="3" id="KW-1185">Reference proteome</keyword>
<dbReference type="AlphaFoldDB" id="A0A3P7D4D1"/>
<dbReference type="PANTHER" id="PTHR13179:SF8">
    <property type="entry name" value="GATOR COMPLEX PROTEIN DEPDC5"/>
    <property type="match status" value="1"/>
</dbReference>
<dbReference type="Pfam" id="PF12257">
    <property type="entry name" value="IML1"/>
    <property type="match status" value="1"/>
</dbReference>
<dbReference type="GO" id="GO:0010508">
    <property type="term" value="P:positive regulation of autophagy"/>
    <property type="evidence" value="ECO:0007669"/>
    <property type="project" value="TreeGrafter"/>
</dbReference>
<organism evidence="2 3">
    <name type="scientific">Schistocephalus solidus</name>
    <name type="common">Tapeworm</name>
    <dbReference type="NCBI Taxonomy" id="70667"/>
    <lineage>
        <taxon>Eukaryota</taxon>
        <taxon>Metazoa</taxon>
        <taxon>Spiralia</taxon>
        <taxon>Lophotrochozoa</taxon>
        <taxon>Platyhelminthes</taxon>
        <taxon>Cestoda</taxon>
        <taxon>Eucestoda</taxon>
        <taxon>Diphyllobothriidea</taxon>
        <taxon>Diphyllobothriidae</taxon>
        <taxon>Schistocephalus</taxon>
    </lineage>
</organism>
<dbReference type="STRING" id="70667.A0A3P7D4D1"/>
<proteinExistence type="predicted"/>
<protein>
    <recommendedName>
        <fullName evidence="1">Vacuolar membrane-associated protein Iml1 N-terminal domain-containing protein</fullName>
    </recommendedName>
</protein>
<reference evidence="2 3" key="1">
    <citation type="submission" date="2018-11" db="EMBL/GenBank/DDBJ databases">
        <authorList>
            <consortium name="Pathogen Informatics"/>
        </authorList>
    </citation>
    <scope>NUCLEOTIDE SEQUENCE [LARGE SCALE GENOMIC DNA]</scope>
    <source>
        <strain evidence="2 3">NST_G2</strain>
    </source>
</reference>
<feature type="domain" description="Vacuolar membrane-associated protein Iml1 N-terminal" evidence="1">
    <location>
        <begin position="28"/>
        <end position="258"/>
    </location>
</feature>
<dbReference type="InterPro" id="IPR027244">
    <property type="entry name" value="IML1"/>
</dbReference>
<evidence type="ECO:0000313" key="3">
    <source>
        <dbReference type="Proteomes" id="UP000275846"/>
    </source>
</evidence>
<accession>A0A3P7D4D1</accession>
<evidence type="ECO:0000259" key="1">
    <source>
        <dbReference type="Pfam" id="PF12257"/>
    </source>
</evidence>
<dbReference type="OrthoDB" id="39497at2759"/>
<dbReference type="GO" id="GO:0005096">
    <property type="term" value="F:GTPase activator activity"/>
    <property type="evidence" value="ECO:0007669"/>
    <property type="project" value="InterPro"/>
</dbReference>
<dbReference type="GO" id="GO:0034198">
    <property type="term" value="P:cellular response to amino acid starvation"/>
    <property type="evidence" value="ECO:0007669"/>
    <property type="project" value="TreeGrafter"/>
</dbReference>
<dbReference type="PANTHER" id="PTHR13179">
    <property type="entry name" value="DEP DOMAIN CONTAINING PROTEIN 5"/>
    <property type="match status" value="1"/>
</dbReference>
<sequence length="278" mass="33004">MLKDVLLDLVEVHIRDQYFSRRDLVEFSKMGHISELWRKGERNSCGYVSNQTKVVFRSTTAVFHLFVQMSNEMWNFDEFGDLYFEKAVKFLRELFLKLWTVRNSQTSRVIRFFIEILFAFIFHRVLVQNERFTPEEWRRTLTHLLMEFRIFQSELRQYILSSLEDIKYPQDVSLQLPPAREGNFLEALNLTLTLYEEYNIDRNFDRTGKVCVIVTPGSGVFDASRDLISLSKQRSLDLGVTVNLVCLGMQPLHAVPLFVVSFLSRFWCHQFAHRFFKL</sequence>
<dbReference type="EMBL" id="UYSU01037308">
    <property type="protein sequence ID" value="VDL98873.1"/>
    <property type="molecule type" value="Genomic_DNA"/>
</dbReference>
<dbReference type="InterPro" id="IPR048255">
    <property type="entry name" value="IML1_N"/>
</dbReference>